<keyword evidence="2" id="KW-1185">Reference proteome</keyword>
<dbReference type="EMBL" id="SGXM01000006">
    <property type="protein sequence ID" value="RZT35458.1"/>
    <property type="molecule type" value="Genomic_DNA"/>
</dbReference>
<gene>
    <name evidence="1" type="ORF">EV147_3900</name>
</gene>
<evidence type="ECO:0000313" key="1">
    <source>
        <dbReference type="EMBL" id="RZT35458.1"/>
    </source>
</evidence>
<dbReference type="AlphaFoldDB" id="A0A4Q7RRP1"/>
<evidence type="ECO:0000313" key="2">
    <source>
        <dbReference type="Proteomes" id="UP000291078"/>
    </source>
</evidence>
<protein>
    <submittedName>
        <fullName evidence="1">Uncharacterized protein</fullName>
    </submittedName>
</protein>
<comment type="caution">
    <text evidence="1">The sequence shown here is derived from an EMBL/GenBank/DDBJ whole genome shotgun (WGS) entry which is preliminary data.</text>
</comment>
<accession>A0A4Q7RRP1</accession>
<name>A0A4Q7RRP1_9BURK</name>
<reference evidence="1 2" key="1">
    <citation type="journal article" date="2015" name="Stand. Genomic Sci.">
        <title>Genomic Encyclopedia of Bacterial and Archaeal Type Strains, Phase III: the genomes of soil and plant-associated and newly described type strains.</title>
        <authorList>
            <person name="Whitman W.B."/>
            <person name="Woyke T."/>
            <person name="Klenk H.P."/>
            <person name="Zhou Y."/>
            <person name="Lilburn T.G."/>
            <person name="Beck B.J."/>
            <person name="De Vos P."/>
            <person name="Vandamme P."/>
            <person name="Eisen J.A."/>
            <person name="Garrity G."/>
            <person name="Hugenholtz P."/>
            <person name="Kyrpides N.C."/>
        </authorList>
    </citation>
    <scope>NUCLEOTIDE SEQUENCE [LARGE SCALE GENOMIC DNA]</scope>
    <source>
        <strain evidence="1 2">ASC-9842</strain>
    </source>
</reference>
<organism evidence="1 2">
    <name type="scientific">Cupriavidus agavae</name>
    <dbReference type="NCBI Taxonomy" id="1001822"/>
    <lineage>
        <taxon>Bacteria</taxon>
        <taxon>Pseudomonadati</taxon>
        <taxon>Pseudomonadota</taxon>
        <taxon>Betaproteobacteria</taxon>
        <taxon>Burkholderiales</taxon>
        <taxon>Burkholderiaceae</taxon>
        <taxon>Cupriavidus</taxon>
    </lineage>
</organism>
<proteinExistence type="predicted"/>
<dbReference type="Proteomes" id="UP000291078">
    <property type="component" value="Unassembled WGS sequence"/>
</dbReference>
<sequence>MRRINGWQQMDELKRSYRVLPDQQFQLGCHR</sequence>